<accession>A0A0A9C456</accession>
<name>A0A0A9C456_ARUDO</name>
<dbReference type="AlphaFoldDB" id="A0A0A9C456"/>
<reference evidence="1" key="2">
    <citation type="journal article" date="2015" name="Data Brief">
        <title>Shoot transcriptome of the giant reed, Arundo donax.</title>
        <authorList>
            <person name="Barrero R.A."/>
            <person name="Guerrero F.D."/>
            <person name="Moolhuijzen P."/>
            <person name="Goolsby J.A."/>
            <person name="Tidwell J."/>
            <person name="Bellgard S.E."/>
            <person name="Bellgard M.I."/>
        </authorList>
    </citation>
    <scope>NUCLEOTIDE SEQUENCE</scope>
    <source>
        <tissue evidence="1">Shoot tissue taken approximately 20 cm above the soil surface</tissue>
    </source>
</reference>
<dbReference type="EMBL" id="GBRH01231568">
    <property type="protein sequence ID" value="JAD66327.1"/>
    <property type="molecule type" value="Transcribed_RNA"/>
</dbReference>
<protein>
    <submittedName>
        <fullName evidence="1">Uncharacterized protein</fullName>
    </submittedName>
</protein>
<evidence type="ECO:0000313" key="1">
    <source>
        <dbReference type="EMBL" id="JAD66327.1"/>
    </source>
</evidence>
<organism evidence="1">
    <name type="scientific">Arundo donax</name>
    <name type="common">Giant reed</name>
    <name type="synonym">Donax arundinaceus</name>
    <dbReference type="NCBI Taxonomy" id="35708"/>
    <lineage>
        <taxon>Eukaryota</taxon>
        <taxon>Viridiplantae</taxon>
        <taxon>Streptophyta</taxon>
        <taxon>Embryophyta</taxon>
        <taxon>Tracheophyta</taxon>
        <taxon>Spermatophyta</taxon>
        <taxon>Magnoliopsida</taxon>
        <taxon>Liliopsida</taxon>
        <taxon>Poales</taxon>
        <taxon>Poaceae</taxon>
        <taxon>PACMAD clade</taxon>
        <taxon>Arundinoideae</taxon>
        <taxon>Arundineae</taxon>
        <taxon>Arundo</taxon>
    </lineage>
</organism>
<reference evidence="1" key="1">
    <citation type="submission" date="2014-09" db="EMBL/GenBank/DDBJ databases">
        <authorList>
            <person name="Magalhaes I.L.F."/>
            <person name="Oliveira U."/>
            <person name="Santos F.R."/>
            <person name="Vidigal T.H.D.A."/>
            <person name="Brescovit A.D."/>
            <person name="Santos A.J."/>
        </authorList>
    </citation>
    <scope>NUCLEOTIDE SEQUENCE</scope>
    <source>
        <tissue evidence="1">Shoot tissue taken approximately 20 cm above the soil surface</tissue>
    </source>
</reference>
<proteinExistence type="predicted"/>
<sequence length="67" mass="7174">MMQCVADPTSSISFLCCVYCTGCHSSCRGSRNLKPLYLPGSPAVGREETPAPLPRAKILSVCAWCLP</sequence>